<dbReference type="PANTHER" id="PTHR31635:SF196">
    <property type="entry name" value="REVERSE TRANSCRIPTASE DOMAIN-CONTAINING PROTEIN-RELATED"/>
    <property type="match status" value="1"/>
</dbReference>
<dbReference type="GO" id="GO:0003824">
    <property type="term" value="F:catalytic activity"/>
    <property type="evidence" value="ECO:0007669"/>
    <property type="project" value="InterPro"/>
</dbReference>
<dbReference type="OMA" id="FTWARRY"/>
<feature type="domain" description="Reverse transcriptase" evidence="1">
    <location>
        <begin position="492"/>
        <end position="766"/>
    </location>
</feature>
<dbReference type="PANTHER" id="PTHR31635">
    <property type="entry name" value="REVERSE TRANSCRIPTASE DOMAIN-CONTAINING PROTEIN-RELATED"/>
    <property type="match status" value="1"/>
</dbReference>
<dbReference type="InterPro" id="IPR000477">
    <property type="entry name" value="RT_dom"/>
</dbReference>
<organism evidence="2 3">
    <name type="scientific">Podarcis muralis</name>
    <name type="common">Wall lizard</name>
    <name type="synonym">Lacerta muralis</name>
    <dbReference type="NCBI Taxonomy" id="64176"/>
    <lineage>
        <taxon>Eukaryota</taxon>
        <taxon>Metazoa</taxon>
        <taxon>Chordata</taxon>
        <taxon>Craniata</taxon>
        <taxon>Vertebrata</taxon>
        <taxon>Euteleostomi</taxon>
        <taxon>Lepidosauria</taxon>
        <taxon>Squamata</taxon>
        <taxon>Bifurcata</taxon>
        <taxon>Unidentata</taxon>
        <taxon>Episquamata</taxon>
        <taxon>Laterata</taxon>
        <taxon>Lacertibaenia</taxon>
        <taxon>Lacertidae</taxon>
        <taxon>Podarcis</taxon>
    </lineage>
</organism>
<dbReference type="InterPro" id="IPR036691">
    <property type="entry name" value="Endo/exonu/phosph_ase_sf"/>
</dbReference>
<accession>A0A670HWG7</accession>
<dbReference type="Gene3D" id="3.60.10.10">
    <property type="entry name" value="Endonuclease/exonuclease/phosphatase"/>
    <property type="match status" value="1"/>
</dbReference>
<protein>
    <recommendedName>
        <fullName evidence="1">Reverse transcriptase domain-containing protein</fullName>
    </recommendedName>
</protein>
<dbReference type="Pfam" id="PF03372">
    <property type="entry name" value="Exo_endo_phos"/>
    <property type="match status" value="1"/>
</dbReference>
<dbReference type="AlphaFoldDB" id="A0A670HWG7"/>
<reference evidence="2" key="3">
    <citation type="submission" date="2025-09" db="UniProtKB">
        <authorList>
            <consortium name="Ensembl"/>
        </authorList>
    </citation>
    <scope>IDENTIFICATION</scope>
</reference>
<name>A0A670HWG7_PODMU</name>
<dbReference type="CDD" id="cd01650">
    <property type="entry name" value="RT_nLTR_like"/>
    <property type="match status" value="1"/>
</dbReference>
<dbReference type="SUPFAM" id="SSF56219">
    <property type="entry name" value="DNase I-like"/>
    <property type="match status" value="1"/>
</dbReference>
<dbReference type="SUPFAM" id="SSF56672">
    <property type="entry name" value="DNA/RNA polymerases"/>
    <property type="match status" value="1"/>
</dbReference>
<dbReference type="InterPro" id="IPR043502">
    <property type="entry name" value="DNA/RNA_pol_sf"/>
</dbReference>
<dbReference type="CDD" id="cd09076">
    <property type="entry name" value="L1-EN"/>
    <property type="match status" value="1"/>
</dbReference>
<evidence type="ECO:0000313" key="3">
    <source>
        <dbReference type="Proteomes" id="UP000472272"/>
    </source>
</evidence>
<dbReference type="Proteomes" id="UP000472272">
    <property type="component" value="Chromosome 1"/>
</dbReference>
<evidence type="ECO:0000313" key="2">
    <source>
        <dbReference type="Ensembl" id="ENSPMRP00000003881.1"/>
    </source>
</evidence>
<sequence>MNLKIVTWNVNGLNEKAKRNKIANVLKKEKLDVICIQETHVAKKHKHVLTNKILGMEFINSTEEKKKGVAVYVKEKWEPKMIYKDEEGRILGVQIKFQGEKINVVNIYAPNTNKSEFFKKLEQVLLDLDDNKTILLGDFNAVPSPERDRQAENRKRNQGKLPRSFQDLEENLDLTDIWRYKHPTGKQFTFFSEVHKSWGRIDQIWTSRALTLRTISCEIHPRTFSDHNMITLEIKGITQGSFRWRLNEYLLEKDDVIEKAKATLKEYFNLNLNTETSIEVVWDASKAVIRGLFIQQNNHKKKIRQQKKEEILKQLREYEKKLTDHPKDEQSIRAIKMLQTQYSMLTSQEIEWKIKLMKQRYFESANKTGKFLAWQLRKRQKQNMINKIKIEEDLIVDPIKIQKKFLEFYEELYKKGEEDPTQIERYLKRHKGKTITEEERLQLNKPINIEEVQNAIKKMKIGKAPGPDGLSAKYYKVLESQLSPVLCDTMNNILRRGKIPESWREAFITLIPKPDADKMCIKNYRPISLLNNDYKIYADIMANRLKKCLLNLIHKDQAGFLPNRFLKDNVRHTINLIEYLEINNNIPAALIFIDAEKAFDNVSWPFLLKTMEEAGIEGEFLRGIQAIYSNQSAKLVINNNLTNTFQIGKGTRQGCPLSPLLFIMVLEVLANRIRLTSEIKGIKIGSKEFKLKAYADDLMLSLEEPQESMEKALAILEEYGRLAGFKLNRSKTKILTKNLRNDIKEKLESQHGIKVTKKVKYLGIWLTPKNINLIEDNYTTTWNKIKKDLDVWSRVNLSWFGRMEAIKMNTLPRMLFLFQNIPVIRGTKIFKDWQKVLSRFIWQGKRPRIRYKLLTDRKERGGMAVPNLKLYYEVACLCWVKDWITLENSDLLELEGADNRWGWHAYLWLSKGRTHKGFSNHIIRGPLYEVWERNKKLLEPRTPWWLSPIDILSFKKTNSEEKNLTYEDLLISSRENWKLRPYEELKGKLKGWLQYHQINARWTEDKKVGMSEKKSKFQIEIIESKSKLLSKMYNMLLEEDTKDVEIKEVMVKWARDLGHNIEYEDWSKLWNQGIKFTASVAIRENLEKMIYRWYLTPEKLNRMYKTGNKACWRCKTNEGNFIHMWWTCEEIKKFWNQIYDELKKIFRLTFPKKPEAFLLGMVGKEIPEKDKTLFQYATAAARMLIAQNWKNPTIPTVKDWQLKLYDFIELARMTQRIRNQKNTKLKEDWNKFIVYSEGDFGNLTTAVGLI</sequence>
<dbReference type="Ensembl" id="ENSPMRT00000004149.1">
    <property type="protein sequence ID" value="ENSPMRP00000003881.1"/>
    <property type="gene ID" value="ENSPMRG00000002677.1"/>
</dbReference>
<reference evidence="2" key="2">
    <citation type="submission" date="2025-08" db="UniProtKB">
        <authorList>
            <consortium name="Ensembl"/>
        </authorList>
    </citation>
    <scope>IDENTIFICATION</scope>
</reference>
<evidence type="ECO:0000259" key="1">
    <source>
        <dbReference type="PROSITE" id="PS50878"/>
    </source>
</evidence>
<dbReference type="PROSITE" id="PS50878">
    <property type="entry name" value="RT_POL"/>
    <property type="match status" value="1"/>
</dbReference>
<reference evidence="2 3" key="1">
    <citation type="journal article" date="2019" name="Proc. Natl. Acad. Sci. U.S.A.">
        <title>Regulatory changes in pterin and carotenoid genes underlie balanced color polymorphisms in the wall lizard.</title>
        <authorList>
            <person name="Andrade P."/>
            <person name="Pinho C."/>
            <person name="Perez I de Lanuza G."/>
            <person name="Afonso S."/>
            <person name="Brejcha J."/>
            <person name="Rubin C.J."/>
            <person name="Wallerman O."/>
            <person name="Pereira P."/>
            <person name="Sabatino S.J."/>
            <person name="Bellati A."/>
            <person name="Pellitteri-Rosa D."/>
            <person name="Bosakova Z."/>
            <person name="Bunikis I."/>
            <person name="Carretero M.A."/>
            <person name="Feiner N."/>
            <person name="Marsik P."/>
            <person name="Pauperio F."/>
            <person name="Salvi D."/>
            <person name="Soler L."/>
            <person name="While G.M."/>
            <person name="Uller T."/>
            <person name="Font E."/>
            <person name="Andersson L."/>
            <person name="Carneiro M."/>
        </authorList>
    </citation>
    <scope>NUCLEOTIDE SEQUENCE</scope>
</reference>
<dbReference type="GeneTree" id="ENSGT01150000286916"/>
<proteinExistence type="predicted"/>
<dbReference type="InterPro" id="IPR005135">
    <property type="entry name" value="Endo/exonuclease/phosphatase"/>
</dbReference>
<keyword evidence="3" id="KW-1185">Reference proteome</keyword>
<dbReference type="Pfam" id="PF00078">
    <property type="entry name" value="RVT_1"/>
    <property type="match status" value="1"/>
</dbReference>